<dbReference type="InParanoid" id="A0A061FX39"/>
<evidence type="ECO:0000313" key="1">
    <source>
        <dbReference type="EMBL" id="EOY22090.1"/>
    </source>
</evidence>
<reference evidence="1 2" key="1">
    <citation type="journal article" date="2013" name="Genome Biol.">
        <title>The genome sequence of the most widely cultivated cacao type and its use to identify candidate genes regulating pod color.</title>
        <authorList>
            <person name="Motamayor J.C."/>
            <person name="Mockaitis K."/>
            <person name="Schmutz J."/>
            <person name="Haiminen N."/>
            <person name="Iii D.L."/>
            <person name="Cornejo O."/>
            <person name="Findley S.D."/>
            <person name="Zheng P."/>
            <person name="Utro F."/>
            <person name="Royaert S."/>
            <person name="Saski C."/>
            <person name="Jenkins J."/>
            <person name="Podicheti R."/>
            <person name="Zhao M."/>
            <person name="Scheffler B.E."/>
            <person name="Stack J.C."/>
            <person name="Feltus F.A."/>
            <person name="Mustiga G.M."/>
            <person name="Amores F."/>
            <person name="Phillips W."/>
            <person name="Marelli J.P."/>
            <person name="May G.D."/>
            <person name="Shapiro H."/>
            <person name="Ma J."/>
            <person name="Bustamante C.D."/>
            <person name="Schnell R.J."/>
            <person name="Main D."/>
            <person name="Gilbert D."/>
            <person name="Parida L."/>
            <person name="Kuhn D.N."/>
        </authorList>
    </citation>
    <scope>NUCLEOTIDE SEQUENCE [LARGE SCALE GENOMIC DNA]</scope>
    <source>
        <strain evidence="2">cv. Matina 1-6</strain>
    </source>
</reference>
<dbReference type="Gramene" id="EOY22090">
    <property type="protein sequence ID" value="EOY22090"/>
    <property type="gene ID" value="TCM_014283"/>
</dbReference>
<sequence>MIPKTERHGLIGKCSYVQFNIPSLIWSLLLRSIYPNSTARLKRCIKDGRFGRLCISSNFGQNFG</sequence>
<dbReference type="AlphaFoldDB" id="A0A061FX39"/>
<name>A0A061FX39_THECC</name>
<accession>A0A061FX39</accession>
<protein>
    <submittedName>
        <fullName evidence="1">Uncharacterized protein</fullName>
    </submittedName>
</protein>
<proteinExistence type="predicted"/>
<organism evidence="1 2">
    <name type="scientific">Theobroma cacao</name>
    <name type="common">Cacao</name>
    <name type="synonym">Cocoa</name>
    <dbReference type="NCBI Taxonomy" id="3641"/>
    <lineage>
        <taxon>Eukaryota</taxon>
        <taxon>Viridiplantae</taxon>
        <taxon>Streptophyta</taxon>
        <taxon>Embryophyta</taxon>
        <taxon>Tracheophyta</taxon>
        <taxon>Spermatophyta</taxon>
        <taxon>Magnoliopsida</taxon>
        <taxon>eudicotyledons</taxon>
        <taxon>Gunneridae</taxon>
        <taxon>Pentapetalae</taxon>
        <taxon>rosids</taxon>
        <taxon>malvids</taxon>
        <taxon>Malvales</taxon>
        <taxon>Malvaceae</taxon>
        <taxon>Byttnerioideae</taxon>
        <taxon>Theobroma</taxon>
    </lineage>
</organism>
<dbReference type="EMBL" id="CM001881">
    <property type="protein sequence ID" value="EOY22090.1"/>
    <property type="molecule type" value="Genomic_DNA"/>
</dbReference>
<dbReference type="Proteomes" id="UP000026915">
    <property type="component" value="Chromosome 3"/>
</dbReference>
<keyword evidence="2" id="KW-1185">Reference proteome</keyword>
<evidence type="ECO:0000313" key="2">
    <source>
        <dbReference type="Proteomes" id="UP000026915"/>
    </source>
</evidence>
<dbReference type="HOGENOM" id="CLU_2872157_0_0_1"/>
<gene>
    <name evidence="1" type="ORF">TCM_014283</name>
</gene>